<name>W2CVC4_9BACT</name>
<reference evidence="1 2" key="1">
    <citation type="submission" date="2013-11" db="EMBL/GenBank/DDBJ databases">
        <title>Single cell genomics of uncultured Tannerella BU063 (oral taxon 286).</title>
        <authorList>
            <person name="Beall C.J."/>
            <person name="Campbell A.G."/>
            <person name="Griffen A.L."/>
            <person name="Podar M."/>
            <person name="Leys E.J."/>
        </authorList>
    </citation>
    <scope>NUCLEOTIDE SEQUENCE [LARGE SCALE GENOMIC DNA]</scope>
    <source>
        <strain evidence="1">Cell 6/7/9</strain>
    </source>
</reference>
<dbReference type="EMBL" id="AYYD01000713">
    <property type="protein sequence ID" value="ETK10491.1"/>
    <property type="molecule type" value="Genomic_DNA"/>
</dbReference>
<keyword evidence="2" id="KW-1185">Reference proteome</keyword>
<organism evidence="1 2">
    <name type="scientific">Tannerella sp. oral taxon BU063 isolate Cell 6/7/9</name>
    <dbReference type="NCBI Taxonomy" id="1411021"/>
    <lineage>
        <taxon>Bacteria</taxon>
        <taxon>Pseudomonadati</taxon>
        <taxon>Bacteroidota</taxon>
        <taxon>Bacteroidia</taxon>
        <taxon>Bacteroidales</taxon>
        <taxon>Tannerellaceae</taxon>
        <taxon>Tannerella</taxon>
    </lineage>
</organism>
<dbReference type="AlphaFoldDB" id="W2CVC4"/>
<evidence type="ECO:0008006" key="3">
    <source>
        <dbReference type="Google" id="ProtNLM"/>
    </source>
</evidence>
<evidence type="ECO:0000313" key="2">
    <source>
        <dbReference type="Proteomes" id="UP000018874"/>
    </source>
</evidence>
<dbReference type="Proteomes" id="UP000018874">
    <property type="component" value="Unassembled WGS sequence"/>
</dbReference>
<proteinExistence type="predicted"/>
<comment type="caution">
    <text evidence="1">The sequence shown here is derived from an EMBL/GenBank/DDBJ whole genome shotgun (WGS) entry which is preliminary data.</text>
</comment>
<gene>
    <name evidence="1" type="ORF">T231_04600</name>
</gene>
<protein>
    <recommendedName>
        <fullName evidence="3">Mobilization protein</fullName>
    </recommendedName>
</protein>
<feature type="non-terminal residue" evidence="1">
    <location>
        <position position="1"/>
    </location>
</feature>
<accession>W2CVC4</accession>
<sequence>IQSSMIPTKDSTPTAQVASSALDTAESLLSEVGEVTILQTHGTDYAEIAWQRRLRNQAGKKKKRGRGI</sequence>
<dbReference type="PATRIC" id="fig|1411021.3.peg.411"/>
<evidence type="ECO:0000313" key="1">
    <source>
        <dbReference type="EMBL" id="ETK10491.1"/>
    </source>
</evidence>